<reference evidence="11 12" key="1">
    <citation type="submission" date="2019-03" db="EMBL/GenBank/DDBJ databases">
        <title>Freshwater and sediment microbial communities from various areas in North America, analyzing microbe dynamics in response to fracking.</title>
        <authorList>
            <person name="Lamendella R."/>
        </authorList>
    </citation>
    <scope>NUCLEOTIDE SEQUENCE [LARGE SCALE GENOMIC DNA]</scope>
    <source>
        <strain evidence="11 12">74A</strain>
    </source>
</reference>
<dbReference type="InterPro" id="IPR025713">
    <property type="entry name" value="MotB-like_N_dom"/>
</dbReference>
<protein>
    <submittedName>
        <fullName evidence="11">Chemotaxis protein MotB</fullName>
    </submittedName>
</protein>
<evidence type="ECO:0000259" key="10">
    <source>
        <dbReference type="PROSITE" id="PS51123"/>
    </source>
</evidence>
<dbReference type="Pfam" id="PF13677">
    <property type="entry name" value="MotB_plug"/>
    <property type="match status" value="1"/>
</dbReference>
<dbReference type="PROSITE" id="PS51123">
    <property type="entry name" value="OMPA_2"/>
    <property type="match status" value="1"/>
</dbReference>
<feature type="compositionally biased region" description="Polar residues" evidence="8">
    <location>
        <begin position="325"/>
        <end position="335"/>
    </location>
</feature>
<keyword evidence="3" id="KW-1003">Cell membrane</keyword>
<evidence type="ECO:0000256" key="9">
    <source>
        <dbReference type="SAM" id="Phobius"/>
    </source>
</evidence>
<name>A0A4R2FHZ3_9GAMM</name>
<evidence type="ECO:0000256" key="5">
    <source>
        <dbReference type="ARBA" id="ARBA00022989"/>
    </source>
</evidence>
<keyword evidence="4 9" id="KW-0812">Transmembrane</keyword>
<dbReference type="RefSeq" id="WP_243691981.1">
    <property type="nucleotide sequence ID" value="NZ_SLWF01000022.1"/>
</dbReference>
<evidence type="ECO:0000313" key="11">
    <source>
        <dbReference type="EMBL" id="TCN81736.1"/>
    </source>
</evidence>
<gene>
    <name evidence="11" type="ORF">EDC91_12265</name>
</gene>
<evidence type="ECO:0000256" key="4">
    <source>
        <dbReference type="ARBA" id="ARBA00022692"/>
    </source>
</evidence>
<dbReference type="GO" id="GO:0005886">
    <property type="term" value="C:plasma membrane"/>
    <property type="evidence" value="ECO:0007669"/>
    <property type="project" value="UniProtKB-SubCell"/>
</dbReference>
<dbReference type="PANTHER" id="PTHR30329">
    <property type="entry name" value="STATOR ELEMENT OF FLAGELLAR MOTOR COMPLEX"/>
    <property type="match status" value="1"/>
</dbReference>
<keyword evidence="6 7" id="KW-0472">Membrane</keyword>
<dbReference type="CDD" id="cd07185">
    <property type="entry name" value="OmpA_C-like"/>
    <property type="match status" value="1"/>
</dbReference>
<evidence type="ECO:0000256" key="8">
    <source>
        <dbReference type="SAM" id="MobiDB-lite"/>
    </source>
</evidence>
<accession>A0A4R2FHZ3</accession>
<evidence type="ECO:0000313" key="12">
    <source>
        <dbReference type="Proteomes" id="UP000294832"/>
    </source>
</evidence>
<evidence type="ECO:0000256" key="1">
    <source>
        <dbReference type="ARBA" id="ARBA00004162"/>
    </source>
</evidence>
<dbReference type="AlphaFoldDB" id="A0A4R2FHZ3"/>
<dbReference type="InterPro" id="IPR006665">
    <property type="entry name" value="OmpA-like"/>
</dbReference>
<keyword evidence="5 9" id="KW-1133">Transmembrane helix</keyword>
<evidence type="ECO:0000256" key="6">
    <source>
        <dbReference type="ARBA" id="ARBA00023136"/>
    </source>
</evidence>
<dbReference type="InterPro" id="IPR050330">
    <property type="entry name" value="Bact_OuterMem_StrucFunc"/>
</dbReference>
<evidence type="ECO:0000256" key="7">
    <source>
        <dbReference type="PROSITE-ProRule" id="PRU00473"/>
    </source>
</evidence>
<dbReference type="Gene3D" id="3.30.1330.60">
    <property type="entry name" value="OmpA-like domain"/>
    <property type="match status" value="1"/>
</dbReference>
<evidence type="ECO:0000256" key="2">
    <source>
        <dbReference type="ARBA" id="ARBA00008914"/>
    </source>
</evidence>
<proteinExistence type="inferred from homology"/>
<evidence type="ECO:0000256" key="3">
    <source>
        <dbReference type="ARBA" id="ARBA00022475"/>
    </source>
</evidence>
<dbReference type="PANTHER" id="PTHR30329:SF21">
    <property type="entry name" value="LIPOPROTEIN YIAD-RELATED"/>
    <property type="match status" value="1"/>
</dbReference>
<dbReference type="EMBL" id="SLWF01000022">
    <property type="protein sequence ID" value="TCN81736.1"/>
    <property type="molecule type" value="Genomic_DNA"/>
</dbReference>
<sequence>MNNSDTQIVVRRQRRGDKSAKHAGAWKVAFADFTLAMMAFFMVMWLMQVSSKQERSQLAHYMRTHSVFDGSPNFFEPQNSPYPVDLGGSPSIIDNEAANRLPPDNPLPGMSEYLSIPKGERDPAAGQGKQLNSVIDGTFATAEELSLLLQNFQEIAQTKHAQTNLLVEVIPSGLRVIIKDDRHHQMFPRGEVEMTPFFEDLLFSLGPVFKKVRNQVIISGHTDITSYNSSAYSNWELSAARALQARRLLEAGGMPSERVEQVNAFASTRLLNTEDKTGSENRRVELLILTPKAEKQLNALFSSIAPESKPAPAVVDAADKAEANQPVTRMSEMQQ</sequence>
<dbReference type="SUPFAM" id="SSF103088">
    <property type="entry name" value="OmpA-like"/>
    <property type="match status" value="1"/>
</dbReference>
<keyword evidence="12" id="KW-1185">Reference proteome</keyword>
<feature type="transmembrane region" description="Helical" evidence="9">
    <location>
        <begin position="24"/>
        <end position="47"/>
    </location>
</feature>
<comment type="caution">
    <text evidence="11">The sequence shown here is derived from an EMBL/GenBank/DDBJ whole genome shotgun (WGS) entry which is preliminary data.</text>
</comment>
<comment type="similarity">
    <text evidence="2">Belongs to the MotB family.</text>
</comment>
<feature type="domain" description="OmpA-like" evidence="10">
    <location>
        <begin position="172"/>
        <end position="292"/>
    </location>
</feature>
<dbReference type="Proteomes" id="UP000294832">
    <property type="component" value="Unassembled WGS sequence"/>
</dbReference>
<organism evidence="11 12">
    <name type="scientific">Shewanella fodinae</name>
    <dbReference type="NCBI Taxonomy" id="552357"/>
    <lineage>
        <taxon>Bacteria</taxon>
        <taxon>Pseudomonadati</taxon>
        <taxon>Pseudomonadota</taxon>
        <taxon>Gammaproteobacteria</taxon>
        <taxon>Alteromonadales</taxon>
        <taxon>Shewanellaceae</taxon>
        <taxon>Shewanella</taxon>
    </lineage>
</organism>
<comment type="subcellular location">
    <subcellularLocation>
        <location evidence="1">Cell membrane</location>
        <topology evidence="1">Single-pass membrane protein</topology>
    </subcellularLocation>
</comment>
<feature type="region of interest" description="Disordered" evidence="8">
    <location>
        <begin position="308"/>
        <end position="335"/>
    </location>
</feature>
<dbReference type="Pfam" id="PF00691">
    <property type="entry name" value="OmpA"/>
    <property type="match status" value="1"/>
</dbReference>
<dbReference type="InterPro" id="IPR036737">
    <property type="entry name" value="OmpA-like_sf"/>
</dbReference>